<reference evidence="1 2" key="1">
    <citation type="submission" date="2016-10" db="EMBL/GenBank/DDBJ databases">
        <authorList>
            <person name="de Groot N.N."/>
        </authorList>
    </citation>
    <scope>NUCLEOTIDE SEQUENCE [LARGE SCALE GENOMIC DNA]</scope>
    <source>
        <strain evidence="1 2">LMG 24775</strain>
    </source>
</reference>
<name>A0A1H3N906_9BURK</name>
<accession>A0A1H3N906</accession>
<dbReference type="Proteomes" id="UP000183417">
    <property type="component" value="Unassembled WGS sequence"/>
</dbReference>
<proteinExistence type="predicted"/>
<sequence length="126" mass="13927">MCEISAPIGAIVRVWFPESEAVMVPGPKFRPVLVLEVATRSDGRREALVAYGTSQNTRSCGLGEFTVKSGDVHCLDRDTKFCLTRAVWLPLTRQYFYTGRAQPAPESLRGASMASFFRAAKEARLV</sequence>
<evidence type="ECO:0000313" key="1">
    <source>
        <dbReference type="EMBL" id="SDY85417.1"/>
    </source>
</evidence>
<evidence type="ECO:0008006" key="3">
    <source>
        <dbReference type="Google" id="ProtNLM"/>
    </source>
</evidence>
<protein>
    <recommendedName>
        <fullName evidence="3">Type II toxin-antitoxin system PemK/MazF family toxin</fullName>
    </recommendedName>
</protein>
<gene>
    <name evidence="1" type="ORF">SAMN05421547_108231</name>
</gene>
<organism evidence="1 2">
    <name type="scientific">Delftia lacustris</name>
    <dbReference type="NCBI Taxonomy" id="558537"/>
    <lineage>
        <taxon>Bacteria</taxon>
        <taxon>Pseudomonadati</taxon>
        <taxon>Pseudomonadota</taxon>
        <taxon>Betaproteobacteria</taxon>
        <taxon>Burkholderiales</taxon>
        <taxon>Comamonadaceae</taxon>
        <taxon>Delftia</taxon>
    </lineage>
</organism>
<dbReference type="EMBL" id="FNPE01000008">
    <property type="protein sequence ID" value="SDY85417.1"/>
    <property type="molecule type" value="Genomic_DNA"/>
</dbReference>
<dbReference type="AlphaFoldDB" id="A0A1H3N906"/>
<evidence type="ECO:0000313" key="2">
    <source>
        <dbReference type="Proteomes" id="UP000183417"/>
    </source>
</evidence>